<dbReference type="SUPFAM" id="SSF88697">
    <property type="entry name" value="PUA domain-like"/>
    <property type="match status" value="1"/>
</dbReference>
<dbReference type="EMBL" id="CM000761">
    <property type="protein sequence ID" value="KXG34858.1"/>
    <property type="molecule type" value="Genomic_DNA"/>
</dbReference>
<dbReference type="InterPro" id="IPR011011">
    <property type="entry name" value="Znf_FYVE_PHD"/>
</dbReference>
<evidence type="ECO:0000256" key="13">
    <source>
        <dbReference type="PROSITE-ProRule" id="PRU00358"/>
    </source>
</evidence>
<dbReference type="GO" id="GO:0008270">
    <property type="term" value="F:zinc ion binding"/>
    <property type="evidence" value="ECO:0007669"/>
    <property type="project" value="UniProtKB-KW"/>
</dbReference>
<dbReference type="GO" id="GO:0016567">
    <property type="term" value="P:protein ubiquitination"/>
    <property type="evidence" value="ECO:0000318"/>
    <property type="project" value="GO_Central"/>
</dbReference>
<dbReference type="Pfam" id="PF15227">
    <property type="entry name" value="zf-C3HC4_4"/>
    <property type="match status" value="1"/>
</dbReference>
<name>A0A1B6QAA2_SORBI</name>
<dbReference type="InterPro" id="IPR036987">
    <property type="entry name" value="SRA-YDG_sf"/>
</dbReference>
<dbReference type="SUPFAM" id="SSF57850">
    <property type="entry name" value="RING/U-box"/>
    <property type="match status" value="2"/>
</dbReference>
<feature type="region of interest" description="Disordered" evidence="14">
    <location>
        <begin position="631"/>
        <end position="702"/>
    </location>
</feature>
<dbReference type="InParanoid" id="A0A1B6QAA2"/>
<keyword evidence="5" id="KW-0479">Metal-binding</keyword>
<feature type="compositionally biased region" description="Polar residues" evidence="14">
    <location>
        <begin position="682"/>
        <end position="695"/>
    </location>
</feature>
<dbReference type="Proteomes" id="UP000000768">
    <property type="component" value="Chromosome 2"/>
</dbReference>
<evidence type="ECO:0000256" key="14">
    <source>
        <dbReference type="SAM" id="MobiDB-lite"/>
    </source>
</evidence>
<keyword evidence="6 12" id="KW-0863">Zinc-finger</keyword>
<dbReference type="PROSITE" id="PS50089">
    <property type="entry name" value="ZF_RING_2"/>
    <property type="match status" value="2"/>
</dbReference>
<dbReference type="PANTHER" id="PTHR14140:SF36">
    <property type="entry name" value="RING-TYPE E3 UBIQUITIN TRANSFERASE"/>
    <property type="match status" value="1"/>
</dbReference>
<dbReference type="InterPro" id="IPR001965">
    <property type="entry name" value="Znf_PHD"/>
</dbReference>
<evidence type="ECO:0000313" key="19">
    <source>
        <dbReference type="Proteomes" id="UP000000768"/>
    </source>
</evidence>
<dbReference type="GO" id="GO:0044027">
    <property type="term" value="P:negative regulation of gene expression via chromosomal CpG island methylation"/>
    <property type="evidence" value="ECO:0000318"/>
    <property type="project" value="GO_Central"/>
</dbReference>
<feature type="domain" description="PHD-type" evidence="15">
    <location>
        <begin position="10"/>
        <end position="61"/>
    </location>
</feature>
<dbReference type="InterPro" id="IPR027370">
    <property type="entry name" value="Znf-RING_euk"/>
</dbReference>
<dbReference type="PROSITE" id="PS50016">
    <property type="entry name" value="ZF_PHD_2"/>
    <property type="match status" value="1"/>
</dbReference>
<reference evidence="19" key="2">
    <citation type="journal article" date="2018" name="Plant J.">
        <title>The Sorghum bicolor reference genome: improved assembly, gene annotations, a transcriptome atlas, and signatures of genome organization.</title>
        <authorList>
            <person name="McCormick R.F."/>
            <person name="Truong S.K."/>
            <person name="Sreedasyam A."/>
            <person name="Jenkins J."/>
            <person name="Shu S."/>
            <person name="Sims D."/>
            <person name="Kennedy M."/>
            <person name="Amirebrahimi M."/>
            <person name="Weers B.D."/>
            <person name="McKinley B."/>
            <person name="Mattison A."/>
            <person name="Morishige D.T."/>
            <person name="Grimwood J."/>
            <person name="Schmutz J."/>
            <person name="Mullet J.E."/>
        </authorList>
    </citation>
    <scope>NUCLEOTIDE SEQUENCE [LARGE SCALE GENOMIC DNA]</scope>
    <source>
        <strain evidence="19">cv. BTx623</strain>
    </source>
</reference>
<dbReference type="PANTHER" id="PTHR14140">
    <property type="entry name" value="E3 UBIQUITIN-PROTEIN LIGASE UHRF-RELATED"/>
    <property type="match status" value="1"/>
</dbReference>
<dbReference type="UniPathway" id="UPA00143"/>
<dbReference type="GO" id="GO:0005634">
    <property type="term" value="C:nucleus"/>
    <property type="evidence" value="ECO:0007669"/>
    <property type="project" value="UniProtKB-SubCell"/>
</dbReference>
<dbReference type="OrthoDB" id="2270193at2759"/>
<dbReference type="InterPro" id="IPR045134">
    <property type="entry name" value="UHRF1/2-like"/>
</dbReference>
<comment type="pathway">
    <text evidence="2">Protein modification; protein ubiquitination.</text>
</comment>
<proteinExistence type="predicted"/>
<accession>A0A1B6QAA2</accession>
<keyword evidence="11 13" id="KW-0539">Nucleus</keyword>
<dbReference type="Pfam" id="PF02182">
    <property type="entry name" value="SAD_SRA"/>
    <property type="match status" value="1"/>
</dbReference>
<evidence type="ECO:0000256" key="2">
    <source>
        <dbReference type="ARBA" id="ARBA00004906"/>
    </source>
</evidence>
<dbReference type="GO" id="GO:0061630">
    <property type="term" value="F:ubiquitin protein ligase activity"/>
    <property type="evidence" value="ECO:0000318"/>
    <property type="project" value="GO_Central"/>
</dbReference>
<evidence type="ECO:0000313" key="18">
    <source>
        <dbReference type="EMBL" id="KXG34858.1"/>
    </source>
</evidence>
<dbReference type="SMART" id="SM00466">
    <property type="entry name" value="SRA"/>
    <property type="match status" value="1"/>
</dbReference>
<comment type="catalytic activity">
    <reaction evidence="1">
        <text>S-ubiquitinyl-[E2 ubiquitin-conjugating enzyme]-L-cysteine + [acceptor protein]-L-lysine = [E2 ubiquitin-conjugating enzyme]-L-cysteine + N(6)-ubiquitinyl-[acceptor protein]-L-lysine.</text>
        <dbReference type="EC" id="2.3.2.27"/>
    </reaction>
</comment>
<evidence type="ECO:0000256" key="11">
    <source>
        <dbReference type="ARBA" id="ARBA00023242"/>
    </source>
</evidence>
<keyword evidence="10" id="KW-0238">DNA-binding</keyword>
<reference evidence="18 19" key="1">
    <citation type="journal article" date="2009" name="Nature">
        <title>The Sorghum bicolor genome and the diversification of grasses.</title>
        <authorList>
            <person name="Paterson A.H."/>
            <person name="Bowers J.E."/>
            <person name="Bruggmann R."/>
            <person name="Dubchak I."/>
            <person name="Grimwood J."/>
            <person name="Gundlach H."/>
            <person name="Haberer G."/>
            <person name="Hellsten U."/>
            <person name="Mitros T."/>
            <person name="Poliakov A."/>
            <person name="Schmutz J."/>
            <person name="Spannagl M."/>
            <person name="Tang H."/>
            <person name="Wang X."/>
            <person name="Wicker T."/>
            <person name="Bharti A.K."/>
            <person name="Chapman J."/>
            <person name="Feltus F.A."/>
            <person name="Gowik U."/>
            <person name="Grigoriev I.V."/>
            <person name="Lyons E."/>
            <person name="Maher C.A."/>
            <person name="Martis M."/>
            <person name="Narechania A."/>
            <person name="Otillar R.P."/>
            <person name="Penning B.W."/>
            <person name="Salamov A.A."/>
            <person name="Wang Y."/>
            <person name="Zhang L."/>
            <person name="Carpita N.C."/>
            <person name="Freeling M."/>
            <person name="Gingle A.R."/>
            <person name="Hash C.T."/>
            <person name="Keller B."/>
            <person name="Klein P."/>
            <person name="Kresovich S."/>
            <person name="McCann M.C."/>
            <person name="Ming R."/>
            <person name="Peterson D.G."/>
            <person name="Mehboob-ur-Rahman"/>
            <person name="Ware D."/>
            <person name="Westhoff P."/>
            <person name="Mayer K.F."/>
            <person name="Messing J."/>
            <person name="Rokhsar D.S."/>
        </authorList>
    </citation>
    <scope>NUCLEOTIDE SEQUENCE [LARGE SCALE GENOMIC DNA]</scope>
    <source>
        <strain evidence="19">cv. BTx623</strain>
    </source>
</reference>
<evidence type="ECO:0000256" key="12">
    <source>
        <dbReference type="PROSITE-ProRule" id="PRU00175"/>
    </source>
</evidence>
<evidence type="ECO:0000256" key="9">
    <source>
        <dbReference type="ARBA" id="ARBA00022853"/>
    </source>
</evidence>
<dbReference type="FunFam" id="2.30.280.10:FF:000002">
    <property type="entry name" value="E3 ubiquitin-protein ligase ORTHRUS 2"/>
    <property type="match status" value="1"/>
</dbReference>
<protein>
    <recommendedName>
        <fullName evidence="3">RING-type E3 ubiquitin transferase</fullName>
        <ecNumber evidence="3">2.3.2.27</ecNumber>
    </recommendedName>
</protein>
<dbReference type="InterPro" id="IPR047498">
    <property type="entry name" value="RING-HC_ORTHRUS_rpt1"/>
</dbReference>
<evidence type="ECO:0000256" key="10">
    <source>
        <dbReference type="ARBA" id="ARBA00023125"/>
    </source>
</evidence>
<dbReference type="CDD" id="cd23138">
    <property type="entry name" value="RING-HC_ORTHRUS_rpt1"/>
    <property type="match status" value="1"/>
</dbReference>
<dbReference type="InterPro" id="IPR003105">
    <property type="entry name" value="SRA_YDG"/>
</dbReference>
<dbReference type="Gene3D" id="2.30.280.10">
    <property type="entry name" value="SRA-YDG"/>
    <property type="match status" value="1"/>
</dbReference>
<dbReference type="SUPFAM" id="SSF57903">
    <property type="entry name" value="FYVE/PHD zinc finger"/>
    <property type="match status" value="1"/>
</dbReference>
<feature type="domain" description="RING-type" evidence="16">
    <location>
        <begin position="138"/>
        <end position="177"/>
    </location>
</feature>
<dbReference type="PROSITE" id="PS01359">
    <property type="entry name" value="ZF_PHD_1"/>
    <property type="match status" value="1"/>
</dbReference>
<dbReference type="ExpressionAtlas" id="A0A1B6QAA2">
    <property type="expression patterns" value="baseline"/>
</dbReference>
<dbReference type="InterPro" id="IPR013083">
    <property type="entry name" value="Znf_RING/FYVE/PHD"/>
</dbReference>
<dbReference type="InterPro" id="IPR019786">
    <property type="entry name" value="Zinc_finger_PHD-type_CS"/>
</dbReference>
<evidence type="ECO:0000259" key="16">
    <source>
        <dbReference type="PROSITE" id="PS50089"/>
    </source>
</evidence>
<evidence type="ECO:0000259" key="15">
    <source>
        <dbReference type="PROSITE" id="PS50016"/>
    </source>
</evidence>
<dbReference type="Gene3D" id="3.30.40.10">
    <property type="entry name" value="Zinc/RING finger domain, C3HC4 (zinc finger)"/>
    <property type="match status" value="3"/>
</dbReference>
<dbReference type="STRING" id="4558.A0A1B6QAA2"/>
<dbReference type="AlphaFoldDB" id="A0A1B6QAA2"/>
<evidence type="ECO:0000256" key="8">
    <source>
        <dbReference type="ARBA" id="ARBA00022833"/>
    </source>
</evidence>
<keyword evidence="4" id="KW-0808">Transferase</keyword>
<dbReference type="InterPro" id="IPR019787">
    <property type="entry name" value="Znf_PHD-finger"/>
</dbReference>
<feature type="domain" description="YDG" evidence="17">
    <location>
        <begin position="267"/>
        <end position="416"/>
    </location>
</feature>
<dbReference type="eggNOG" id="ENOG502QRDQ">
    <property type="taxonomic scope" value="Eukaryota"/>
</dbReference>
<evidence type="ECO:0000256" key="4">
    <source>
        <dbReference type="ARBA" id="ARBA00022679"/>
    </source>
</evidence>
<evidence type="ECO:0000256" key="5">
    <source>
        <dbReference type="ARBA" id="ARBA00022723"/>
    </source>
</evidence>
<keyword evidence="9" id="KW-0156">Chromatin regulator</keyword>
<dbReference type="EC" id="2.3.2.27" evidence="3"/>
<evidence type="ECO:0000256" key="6">
    <source>
        <dbReference type="ARBA" id="ARBA00022771"/>
    </source>
</evidence>
<feature type="compositionally biased region" description="Basic and acidic residues" evidence="14">
    <location>
        <begin position="658"/>
        <end position="673"/>
    </location>
</feature>
<dbReference type="SMART" id="SM00184">
    <property type="entry name" value="RING"/>
    <property type="match status" value="3"/>
</dbReference>
<evidence type="ECO:0000256" key="1">
    <source>
        <dbReference type="ARBA" id="ARBA00000900"/>
    </source>
</evidence>
<dbReference type="PROSITE" id="PS51015">
    <property type="entry name" value="YDG"/>
    <property type="match status" value="1"/>
</dbReference>
<dbReference type="Gramene" id="KXG34858">
    <property type="protein sequence ID" value="KXG34858"/>
    <property type="gene ID" value="SORBI_3002G101200"/>
</dbReference>
<dbReference type="GO" id="GO:0003677">
    <property type="term" value="F:DNA binding"/>
    <property type="evidence" value="ECO:0007669"/>
    <property type="project" value="UniProtKB-KW"/>
</dbReference>
<keyword evidence="19" id="KW-1185">Reference proteome</keyword>
<dbReference type="Pfam" id="PF13445">
    <property type="entry name" value="zf-RING_UBOX"/>
    <property type="match status" value="1"/>
</dbReference>
<dbReference type="InterPro" id="IPR001841">
    <property type="entry name" value="Znf_RING"/>
</dbReference>
<dbReference type="InterPro" id="IPR015947">
    <property type="entry name" value="PUA-like_sf"/>
</dbReference>
<evidence type="ECO:0000259" key="17">
    <source>
        <dbReference type="PROSITE" id="PS51015"/>
    </source>
</evidence>
<evidence type="ECO:0000256" key="3">
    <source>
        <dbReference type="ARBA" id="ARBA00012483"/>
    </source>
</evidence>
<dbReference type="OMA" id="ACKQWRA"/>
<keyword evidence="8" id="KW-0862">Zinc</keyword>
<dbReference type="SMART" id="SM00249">
    <property type="entry name" value="PHD"/>
    <property type="match status" value="1"/>
</dbReference>
<sequence length="702" mass="77567">MAVFLPCNDAGICMVCGVAVQSEDELLRCSTCVTLWHSPCLSNPPAVSDAATWSCPGCSVVVVDPAPAAARAAAPATATTGGELIVAAVRAIEADTTLSNAEKARRRQNLLAGRSAPDDVDDSAEDGVLNILGESFSCAFCLELLDRPVTTPCGHNFCLKCFNGWTRKGKRACAKCRQPIPSKMVQQPRINSKMDEVIRKARMPKTTNSTGLVDSHRHYIQNVDKPDRAYTTKRAKRPGKANASSGKIFVTTEPDHFGPILPKHDPMREIGVKVGETWADRLECRQWGAHFPHIAGIAGQSGKGAQSVALSGGYEDDEDHGDWFLYTGSGGRDLSGNKRTNKEQGFDQTFRNMNEALRQSCLSGHPVRVVRSHKVKHSLYAPKLGVRYDGIYRIEKCWRKIGIQGKFKVCRYLFVRCDNEPAPWTSDDHGDRPRPLPDIPELENATDIYERDEQPSWGYDERERCWKWMRDEPQPTRIKNAGKQVQRRARSNTKRLLKEFSCSICCKVMTEPLSAPCGDNFCKTCLLGAYDKQSSVRERSGGGRTLRAQKIVKRCPSCRIDISDFLVDPQINRDIMNVIESLQLKLEEGNTTKDIPYGGGDMAEEFHDDEQEENDGGGMEMDEAGCSFDVEEGDNAEDHEDNPADMDDDACGEIVVGIKEEGQQPDQKRKGDTDIGTDGPNKRTTTRVGVGQQNSKGDEAGM</sequence>
<feature type="compositionally biased region" description="Acidic residues" evidence="14">
    <location>
        <begin position="631"/>
        <end position="651"/>
    </location>
</feature>
<keyword evidence="7" id="KW-0833">Ubl conjugation pathway</keyword>
<organism evidence="18 19">
    <name type="scientific">Sorghum bicolor</name>
    <name type="common">Sorghum</name>
    <name type="synonym">Sorghum vulgare</name>
    <dbReference type="NCBI Taxonomy" id="4558"/>
    <lineage>
        <taxon>Eukaryota</taxon>
        <taxon>Viridiplantae</taxon>
        <taxon>Streptophyta</taxon>
        <taxon>Embryophyta</taxon>
        <taxon>Tracheophyta</taxon>
        <taxon>Spermatophyta</taxon>
        <taxon>Magnoliopsida</taxon>
        <taxon>Liliopsida</taxon>
        <taxon>Poales</taxon>
        <taxon>Poaceae</taxon>
        <taxon>PACMAD clade</taxon>
        <taxon>Panicoideae</taxon>
        <taxon>Andropogonodae</taxon>
        <taxon>Andropogoneae</taxon>
        <taxon>Sorghinae</taxon>
        <taxon>Sorghum</taxon>
    </lineage>
</organism>
<gene>
    <name evidence="18" type="ORF">SORBI_3002G101200</name>
</gene>
<comment type="subcellular location">
    <subcellularLocation>
        <location evidence="13">Nucleus</location>
    </subcellularLocation>
</comment>
<feature type="domain" description="RING-type" evidence="16">
    <location>
        <begin position="502"/>
        <end position="559"/>
    </location>
</feature>
<evidence type="ECO:0000256" key="7">
    <source>
        <dbReference type="ARBA" id="ARBA00022786"/>
    </source>
</evidence>